<gene>
    <name evidence="8" type="ORF">RM649_30760</name>
</gene>
<dbReference type="PRINTS" id="PR01217">
    <property type="entry name" value="PRICHEXTENSN"/>
</dbReference>
<dbReference type="InterPro" id="IPR045865">
    <property type="entry name" value="ACT-like_dom_sf"/>
</dbReference>
<dbReference type="SMART" id="SM00954">
    <property type="entry name" value="RelA_SpoT"/>
    <property type="match status" value="1"/>
</dbReference>
<comment type="similarity">
    <text evidence="3">Belongs to the relA/spoT family.</text>
</comment>
<dbReference type="InterPro" id="IPR006674">
    <property type="entry name" value="HD_domain"/>
</dbReference>
<sequence length="902" mass="98357">MPDEARPVAAAQPDKPAVAPATPEKAQPAPAGETAARVPADGLAPEAASTPAARPTPPPGTGAAPARPAAETSTPEADAQGAAAPESATAGPKPPAPAPAVQPAPPTAQPAVPAVAPKTPAPKPPAPAPAPAVRSGGSSSRVRARLARLGVQRSSPYNPVLEPLLRTVRGNDPKIESATLRQIERAYQVAERWHRGQKRKSGDPYITHPLAVTTILAELGMDPATLMAGLLHDTVEDTEYGLDTLRKDFGDQVALLVDGVTKLDKVKFGEAAQAETVRKMVVAMAKDPRVLVIKLADRLHNMRTMRYLKREKQEKKARETLEIYAPLAHRLGMNTIKWELEDLAFAILYPKMYDEIVRLVAERAPKRDEYLAIVTDEVQSDLRAARIKATVTGRPKHYYSVYQKMIVRGRDFAEIYDLVGIRVLVDTVRDCYAALGTVHARWNPVPGRFKDYIAMPKFNMYQSLHTTVIGPSGKPVELQIRTFDMHRRAEYGIAAHWKYKQEAVAGASKVRTDVPRNTGGGRGQDTVNDMAWLRQLLDWQKETEDPSEFLESLRFDLSRNEVFVFTPKGDVIALPAGATPVDFAYAVHTEVGHRTIGARVNGRLVPLESTLDNGDLVEVFTSKAAGAGPSRDWLQFVKSPRARNKIRAWFSKERRDEAIEQGKDAIARAMRKQNLPIQRILTGDSLVTLAHEMRYPDISSLYAAIGEGHVAAAGVVQKLVQALGGEDAANEDLAESSPPSHGRSKRRAKADPGVVVKGVEDVWVKLARCCTPVPGDPIIGFVTRGSGVSVHRADCVNVDSLSQQPERILDVEWAPTQSSVFLVAIQVEALDRSRLLSDVTRVLSDQHVNILSAAVQTSRDRVATSRFTFEMGDPKHLGHVLKAVRGVEGVYDVYRVTSARRP</sequence>
<dbReference type="CDD" id="cd04876">
    <property type="entry name" value="ACT_RelA-SpoT"/>
    <property type="match status" value="1"/>
</dbReference>
<evidence type="ECO:0000259" key="5">
    <source>
        <dbReference type="PROSITE" id="PS51671"/>
    </source>
</evidence>
<feature type="compositionally biased region" description="Low complexity" evidence="4">
    <location>
        <begin position="44"/>
        <end position="53"/>
    </location>
</feature>
<dbReference type="CDD" id="cd00077">
    <property type="entry name" value="HDc"/>
    <property type="match status" value="1"/>
</dbReference>
<dbReference type="SUPFAM" id="SSF81301">
    <property type="entry name" value="Nucleotidyltransferase"/>
    <property type="match status" value="1"/>
</dbReference>
<dbReference type="Gene3D" id="1.10.3210.10">
    <property type="entry name" value="Hypothetical protein af1432"/>
    <property type="match status" value="1"/>
</dbReference>
<evidence type="ECO:0000313" key="9">
    <source>
        <dbReference type="Proteomes" id="UP001183777"/>
    </source>
</evidence>
<organism evidence="8 9">
    <name type="scientific">Streptomyces salyersiae</name>
    <dbReference type="NCBI Taxonomy" id="3075530"/>
    <lineage>
        <taxon>Bacteria</taxon>
        <taxon>Bacillati</taxon>
        <taxon>Actinomycetota</taxon>
        <taxon>Actinomycetes</taxon>
        <taxon>Kitasatosporales</taxon>
        <taxon>Streptomycetaceae</taxon>
        <taxon>Streptomyces</taxon>
    </lineage>
</organism>
<dbReference type="PANTHER" id="PTHR21262:SF31">
    <property type="entry name" value="GTP PYROPHOSPHOKINASE"/>
    <property type="match status" value="1"/>
</dbReference>
<dbReference type="Gene3D" id="3.10.20.30">
    <property type="match status" value="1"/>
</dbReference>
<dbReference type="InterPro" id="IPR004811">
    <property type="entry name" value="RelA/Spo_fam"/>
</dbReference>
<feature type="compositionally biased region" description="Pro residues" evidence="4">
    <location>
        <begin position="92"/>
        <end position="108"/>
    </location>
</feature>
<dbReference type="InterPro" id="IPR043519">
    <property type="entry name" value="NT_sf"/>
</dbReference>
<feature type="region of interest" description="Disordered" evidence="4">
    <location>
        <begin position="728"/>
        <end position="750"/>
    </location>
</feature>
<reference evidence="9" key="1">
    <citation type="submission" date="2023-07" db="EMBL/GenBank/DDBJ databases">
        <title>30 novel species of actinomycetes from the DSMZ collection.</title>
        <authorList>
            <person name="Nouioui I."/>
        </authorList>
    </citation>
    <scope>NUCLEOTIDE SEQUENCE [LARGE SCALE GENOMIC DNA]</scope>
    <source>
        <strain evidence="9">DSM 41770</strain>
    </source>
</reference>
<evidence type="ECO:0000256" key="1">
    <source>
        <dbReference type="ARBA" id="ARBA00004976"/>
    </source>
</evidence>
<comment type="caution">
    <text evidence="8">The sequence shown here is derived from an EMBL/GenBank/DDBJ whole genome shotgun (WGS) entry which is preliminary data.</text>
</comment>
<dbReference type="InterPro" id="IPR012676">
    <property type="entry name" value="TGS-like"/>
</dbReference>
<dbReference type="SMART" id="SM00471">
    <property type="entry name" value="HDc"/>
    <property type="match status" value="1"/>
</dbReference>
<keyword evidence="9" id="KW-1185">Reference proteome</keyword>
<dbReference type="InterPro" id="IPR007685">
    <property type="entry name" value="RelA_SpoT"/>
</dbReference>
<dbReference type="Pfam" id="PF04607">
    <property type="entry name" value="RelA_SpoT"/>
    <property type="match status" value="1"/>
</dbReference>
<dbReference type="InterPro" id="IPR033655">
    <property type="entry name" value="TGS_RelA/SpoT"/>
</dbReference>
<dbReference type="PANTHER" id="PTHR21262">
    <property type="entry name" value="GUANOSINE-3',5'-BIS DIPHOSPHATE 3'-PYROPHOSPHOHYDROLASE"/>
    <property type="match status" value="1"/>
</dbReference>
<proteinExistence type="inferred from homology"/>
<dbReference type="Pfam" id="PF13328">
    <property type="entry name" value="HD_4"/>
    <property type="match status" value="1"/>
</dbReference>
<dbReference type="NCBIfam" id="TIGR00691">
    <property type="entry name" value="spoT_relA"/>
    <property type="match status" value="1"/>
</dbReference>
<dbReference type="InterPro" id="IPR003607">
    <property type="entry name" value="HD/PDEase_dom"/>
</dbReference>
<feature type="compositionally biased region" description="Pro residues" evidence="4">
    <location>
        <begin position="119"/>
        <end position="130"/>
    </location>
</feature>
<comment type="function">
    <text evidence="3">In eubacteria ppGpp (guanosine 3'-diphosphate 5'-diphosphate) is a mediator of the stringent response that coordinates a variety of cellular activities in response to changes in nutritional abundance.</text>
</comment>
<dbReference type="Pfam" id="PF02824">
    <property type="entry name" value="TGS"/>
    <property type="match status" value="1"/>
</dbReference>
<feature type="region of interest" description="Disordered" evidence="4">
    <location>
        <begin position="1"/>
        <end position="141"/>
    </location>
</feature>
<dbReference type="PROSITE" id="PS51671">
    <property type="entry name" value="ACT"/>
    <property type="match status" value="1"/>
</dbReference>
<dbReference type="PROSITE" id="PS51880">
    <property type="entry name" value="TGS"/>
    <property type="match status" value="1"/>
</dbReference>
<feature type="domain" description="HD" evidence="6">
    <location>
        <begin position="205"/>
        <end position="302"/>
    </location>
</feature>
<comment type="pathway">
    <text evidence="1">Purine metabolism; ppGpp biosynthesis; ppGpp from GTP: step 1/2.</text>
</comment>
<feature type="domain" description="TGS" evidence="7">
    <location>
        <begin position="560"/>
        <end position="621"/>
    </location>
</feature>
<dbReference type="InterPro" id="IPR045600">
    <property type="entry name" value="RelA/SpoT_AH_RIS"/>
</dbReference>
<dbReference type="SUPFAM" id="SSF55021">
    <property type="entry name" value="ACT-like"/>
    <property type="match status" value="1"/>
</dbReference>
<dbReference type="Pfam" id="PF13291">
    <property type="entry name" value="ACT_4"/>
    <property type="match status" value="1"/>
</dbReference>
<feature type="domain" description="ACT" evidence="5">
    <location>
        <begin position="824"/>
        <end position="898"/>
    </location>
</feature>
<feature type="compositionally biased region" description="Low complexity" evidence="4">
    <location>
        <begin position="109"/>
        <end position="118"/>
    </location>
</feature>
<dbReference type="InterPro" id="IPR012675">
    <property type="entry name" value="Beta-grasp_dom_sf"/>
</dbReference>
<dbReference type="Proteomes" id="UP001183777">
    <property type="component" value="Unassembled WGS sequence"/>
</dbReference>
<dbReference type="Pfam" id="PF19296">
    <property type="entry name" value="RelA_AH_RIS"/>
    <property type="match status" value="1"/>
</dbReference>
<dbReference type="InterPro" id="IPR004095">
    <property type="entry name" value="TGS"/>
</dbReference>
<evidence type="ECO:0000259" key="6">
    <source>
        <dbReference type="PROSITE" id="PS51831"/>
    </source>
</evidence>
<protein>
    <submittedName>
        <fullName evidence="8">RelA/SpoT family protein</fullName>
    </submittedName>
</protein>
<evidence type="ECO:0000313" key="8">
    <source>
        <dbReference type="EMBL" id="MDT0432008.1"/>
    </source>
</evidence>
<dbReference type="InterPro" id="IPR002912">
    <property type="entry name" value="ACT_dom"/>
</dbReference>
<name>A0ABU2RT50_9ACTN</name>
<evidence type="ECO:0000256" key="2">
    <source>
        <dbReference type="ARBA" id="ARBA00048244"/>
    </source>
</evidence>
<feature type="compositionally biased region" description="Low complexity" evidence="4">
    <location>
        <begin position="131"/>
        <end position="141"/>
    </location>
</feature>
<dbReference type="EMBL" id="JAVREX010000018">
    <property type="protein sequence ID" value="MDT0432008.1"/>
    <property type="molecule type" value="Genomic_DNA"/>
</dbReference>
<feature type="compositionally biased region" description="Low complexity" evidence="4">
    <location>
        <begin position="61"/>
        <end position="77"/>
    </location>
</feature>
<dbReference type="SUPFAM" id="SSF81271">
    <property type="entry name" value="TGS-like"/>
    <property type="match status" value="1"/>
</dbReference>
<comment type="catalytic activity">
    <reaction evidence="2">
        <text>GTP + ATP = guanosine 3'-diphosphate 5'-triphosphate + AMP</text>
        <dbReference type="Rhea" id="RHEA:22088"/>
        <dbReference type="ChEBI" id="CHEBI:30616"/>
        <dbReference type="ChEBI" id="CHEBI:37565"/>
        <dbReference type="ChEBI" id="CHEBI:142410"/>
        <dbReference type="ChEBI" id="CHEBI:456215"/>
        <dbReference type="EC" id="2.7.6.5"/>
    </reaction>
</comment>
<dbReference type="Gene3D" id="3.30.460.10">
    <property type="entry name" value="Beta Polymerase, domain 2"/>
    <property type="match status" value="1"/>
</dbReference>
<accession>A0ABU2RT50</accession>
<dbReference type="CDD" id="cd05399">
    <property type="entry name" value="NT_Rel-Spo_like"/>
    <property type="match status" value="1"/>
</dbReference>
<dbReference type="Gene3D" id="3.30.70.260">
    <property type="match status" value="1"/>
</dbReference>
<dbReference type="SUPFAM" id="SSF109604">
    <property type="entry name" value="HD-domain/PDEase-like"/>
    <property type="match status" value="1"/>
</dbReference>
<dbReference type="CDD" id="cd01668">
    <property type="entry name" value="TGS_RSH"/>
    <property type="match status" value="1"/>
</dbReference>
<evidence type="ECO:0000259" key="7">
    <source>
        <dbReference type="PROSITE" id="PS51880"/>
    </source>
</evidence>
<evidence type="ECO:0000256" key="3">
    <source>
        <dbReference type="RuleBase" id="RU003847"/>
    </source>
</evidence>
<evidence type="ECO:0000256" key="4">
    <source>
        <dbReference type="SAM" id="MobiDB-lite"/>
    </source>
</evidence>
<dbReference type="PROSITE" id="PS51831">
    <property type="entry name" value="HD"/>
    <property type="match status" value="1"/>
</dbReference>